<proteinExistence type="predicted"/>
<dbReference type="InterPro" id="IPR036305">
    <property type="entry name" value="RGS_sf"/>
</dbReference>
<dbReference type="Pfam" id="PF05228">
    <property type="entry name" value="CHASE4"/>
    <property type="match status" value="1"/>
</dbReference>
<dbReference type="Pfam" id="PF00615">
    <property type="entry name" value="RGS"/>
    <property type="match status" value="1"/>
</dbReference>
<dbReference type="OrthoDB" id="196547at2759"/>
<dbReference type="CDD" id="cd06225">
    <property type="entry name" value="HAMP"/>
    <property type="match status" value="1"/>
</dbReference>
<keyword evidence="2" id="KW-0812">Transmembrane</keyword>
<dbReference type="InterPro" id="IPR007892">
    <property type="entry name" value="CHASE4"/>
</dbReference>
<feature type="transmembrane region" description="Helical" evidence="2">
    <location>
        <begin position="454"/>
        <end position="476"/>
    </location>
</feature>
<dbReference type="InParanoid" id="D2VPK6"/>
<dbReference type="Proteomes" id="UP000006671">
    <property type="component" value="Unassembled WGS sequence"/>
</dbReference>
<reference evidence="6 7" key="1">
    <citation type="journal article" date="2010" name="Cell">
        <title>The genome of Naegleria gruberi illuminates early eukaryotic versatility.</title>
        <authorList>
            <person name="Fritz-Laylin L.K."/>
            <person name="Prochnik S.E."/>
            <person name="Ginger M.L."/>
            <person name="Dacks J.B."/>
            <person name="Carpenter M.L."/>
            <person name="Field M.C."/>
            <person name="Kuo A."/>
            <person name="Paredez A."/>
            <person name="Chapman J."/>
            <person name="Pham J."/>
            <person name="Shu S."/>
            <person name="Neupane R."/>
            <person name="Cipriano M."/>
            <person name="Mancuso J."/>
            <person name="Tu H."/>
            <person name="Salamov A."/>
            <person name="Lindquist E."/>
            <person name="Shapiro H."/>
            <person name="Lucas S."/>
            <person name="Grigoriev I.V."/>
            <person name="Cande W.Z."/>
            <person name="Fulton C."/>
            <person name="Rokhsar D.S."/>
            <person name="Dawson S.C."/>
        </authorList>
    </citation>
    <scope>NUCLEOTIDE SEQUENCE [LARGE SCALE GENOMIC DNA]</scope>
    <source>
        <strain evidence="6 7">NEG-M</strain>
    </source>
</reference>
<name>D2VPK6_NAEGR</name>
<dbReference type="Gene3D" id="3.40.190.10">
    <property type="entry name" value="Periplasmic binding protein-like II"/>
    <property type="match status" value="2"/>
</dbReference>
<dbReference type="AlphaFoldDB" id="D2VPK6"/>
<accession>D2VPK6</accession>
<feature type="compositionally biased region" description="Low complexity" evidence="1">
    <location>
        <begin position="324"/>
        <end position="334"/>
    </location>
</feature>
<dbReference type="VEuPathDB" id="AmoebaDB:NAEGRDRAFT_58856"/>
<evidence type="ECO:0000259" key="5">
    <source>
        <dbReference type="PROSITE" id="PS50885"/>
    </source>
</evidence>
<dbReference type="OMA" id="LVFGRIM"/>
<dbReference type="SMART" id="SM00315">
    <property type="entry name" value="RGS"/>
    <property type="match status" value="1"/>
</dbReference>
<feature type="region of interest" description="Disordered" evidence="1">
    <location>
        <begin position="378"/>
        <end position="398"/>
    </location>
</feature>
<evidence type="ECO:0000313" key="6">
    <source>
        <dbReference type="EMBL" id="EFC41225.1"/>
    </source>
</evidence>
<dbReference type="PANTHER" id="PTHR10845:SF192">
    <property type="entry name" value="DOUBLE HIT, ISOFORM B"/>
    <property type="match status" value="1"/>
</dbReference>
<feature type="domain" description="RGS" evidence="4">
    <location>
        <begin position="1005"/>
        <end position="1114"/>
    </location>
</feature>
<keyword evidence="2" id="KW-0472">Membrane</keyword>
<feature type="region of interest" description="Disordered" evidence="1">
    <location>
        <begin position="318"/>
        <end position="337"/>
    </location>
</feature>
<dbReference type="GeneID" id="8851102"/>
<dbReference type="InterPro" id="IPR003660">
    <property type="entry name" value="HAMP_dom"/>
</dbReference>
<dbReference type="Gene3D" id="6.10.340.10">
    <property type="match status" value="1"/>
</dbReference>
<feature type="domain" description="PAS" evidence="3">
    <location>
        <begin position="867"/>
        <end position="911"/>
    </location>
</feature>
<dbReference type="Gene3D" id="1.10.167.10">
    <property type="entry name" value="Regulator of G-protein Signalling 4, domain 2"/>
    <property type="match status" value="1"/>
</dbReference>
<gene>
    <name evidence="6" type="ORF">NAEGRDRAFT_58856</name>
</gene>
<feature type="domain" description="HAMP" evidence="5">
    <location>
        <begin position="791"/>
        <end position="848"/>
    </location>
</feature>
<dbReference type="KEGG" id="ngr:NAEGRDRAFT_58856"/>
<keyword evidence="7" id="KW-1185">Reference proteome</keyword>
<dbReference type="PROSITE" id="PS50112">
    <property type="entry name" value="PAS"/>
    <property type="match status" value="1"/>
</dbReference>
<protein>
    <submittedName>
        <fullName evidence="6">Predicted protein</fullName>
    </submittedName>
</protein>
<feature type="transmembrane region" description="Helical" evidence="2">
    <location>
        <begin position="767"/>
        <end position="789"/>
    </location>
</feature>
<evidence type="ECO:0000259" key="3">
    <source>
        <dbReference type="PROSITE" id="PS50112"/>
    </source>
</evidence>
<dbReference type="Pfam" id="PF00672">
    <property type="entry name" value="HAMP"/>
    <property type="match status" value="1"/>
</dbReference>
<dbReference type="SUPFAM" id="SSF55785">
    <property type="entry name" value="PYP-like sensor domain (PAS domain)"/>
    <property type="match status" value="1"/>
</dbReference>
<evidence type="ECO:0000313" key="7">
    <source>
        <dbReference type="Proteomes" id="UP000006671"/>
    </source>
</evidence>
<evidence type="ECO:0000256" key="2">
    <source>
        <dbReference type="SAM" id="Phobius"/>
    </source>
</evidence>
<dbReference type="InterPro" id="IPR035965">
    <property type="entry name" value="PAS-like_dom_sf"/>
</dbReference>
<feature type="region of interest" description="Disordered" evidence="1">
    <location>
        <begin position="344"/>
        <end position="364"/>
    </location>
</feature>
<dbReference type="PROSITE" id="PS50132">
    <property type="entry name" value="RGS"/>
    <property type="match status" value="1"/>
</dbReference>
<dbReference type="PANTHER" id="PTHR10845">
    <property type="entry name" value="REGULATOR OF G PROTEIN SIGNALING"/>
    <property type="match status" value="1"/>
</dbReference>
<dbReference type="RefSeq" id="XP_002673969.1">
    <property type="nucleotide sequence ID" value="XM_002673923.1"/>
</dbReference>
<dbReference type="PROSITE" id="PS50885">
    <property type="entry name" value="HAMP"/>
    <property type="match status" value="1"/>
</dbReference>
<feature type="compositionally biased region" description="Polar residues" evidence="1">
    <location>
        <begin position="378"/>
        <end position="390"/>
    </location>
</feature>
<evidence type="ECO:0000259" key="4">
    <source>
        <dbReference type="PROSITE" id="PS50132"/>
    </source>
</evidence>
<keyword evidence="2" id="KW-1133">Transmembrane helix</keyword>
<dbReference type="SUPFAM" id="SSF53850">
    <property type="entry name" value="Periplasmic binding protein-like II"/>
    <property type="match status" value="1"/>
</dbReference>
<feature type="transmembrane region" description="Helical" evidence="2">
    <location>
        <begin position="256"/>
        <end position="277"/>
    </location>
</feature>
<dbReference type="SMART" id="SM00304">
    <property type="entry name" value="HAMP"/>
    <property type="match status" value="1"/>
</dbReference>
<evidence type="ECO:0000256" key="1">
    <source>
        <dbReference type="SAM" id="MobiDB-lite"/>
    </source>
</evidence>
<dbReference type="EMBL" id="GG738887">
    <property type="protein sequence ID" value="EFC41225.1"/>
    <property type="molecule type" value="Genomic_DNA"/>
</dbReference>
<dbReference type="InterPro" id="IPR044926">
    <property type="entry name" value="RGS_subdomain_2"/>
</dbReference>
<dbReference type="InterPro" id="IPR000014">
    <property type="entry name" value="PAS"/>
</dbReference>
<feature type="compositionally biased region" description="Polar residues" evidence="1">
    <location>
        <begin position="352"/>
        <end position="364"/>
    </location>
</feature>
<sequence>MARLVITQSFQDFVTVNLPFTVPQCSPQLPAYPTRNPIPSSVKSLKMCYEDVTELEKVYFDLYRMIGKGIIDQLNTNYKTTLEAQYVLVNTSQGFFDSMTNALNSGTCDVVVSNAIITEERTKLVTFASCPYGFTFDGFLRGELDMDKYVNATSISQLNQPFYKIGYYAGTLYEGVANQSFPLAQKFPLGYDEQFEMILSKKIHATIGYAYDLSAWQRNNVKNCPSCYVRTFGNGRSFGAFVARTSRSSESYQVSYSTWLSFVLIIFALFIGIWHVTNKHNGNFDTRETFRSQKKLKSSNTCHLPIKKMSKEMDTFSNILPTDNNNNNTTTTTTGGVLPVTSSVNSSNSLSAHQQYKNSPMATSPSENQAIIIGSVGSQSSTDQSMGISSNDKRQSTSSSLVNSGLVLVDPLKAEVQRIVEKNKDKNLFGNGERKGPNKEQVWSCLKSLRITTLVVLTFMFTIMILAFVVIIGTLLPVNFGQLEKNDSSNASRRMMKVLYDDLNINLVNLLPFSAWTVPYDIFKRYANNLATVNEVSDYMDSNFPKAIMTSSKVNWVVYYFKNGTVAVPRSIDFSTGIISTSISSLPTFLQYLPSSHPLMKNMDSPNTRNGGFYNYNSQLVMLSASPLSVSDYTDQSDTSGVLVFGRIMSSKFINALANSAQLCCSFHLLSDTSDAVVSSYSKQVSSVNGTYVYQTSADWDNLDVFAYEVLSSDSLSKRQCWKTNGTMLSEQRFASLELVNDIYGNKLMIVRTDIARDVYLLGIQSVLLAIGLLLVVCAIASMIVIFFIERRVLSRLTTLTTQIQRITASNDSKQRVSVSDSTTGTDELGTVSKNINYMLDSLDVLLEQQIQEQELLKKLLERISVAEERTTSIMNSIKDIVLTVTPDGFISHANTAFYERFGYSAVDVEGITKMPLDKIFPQLKEAAKAGEGLSQVISSYDDLMSHPFTGVTKKRKNIDFDAYITKSKMSSGDQHMFVFVGRISSQMLGSSISKSSSLFSMDNEFDRLLLNSEEKERFKQFCKSEKSEENMLFLDAVLEYKTFKHTHERMIKQESIIQTFLMEEKSSFPINLAGHVVKKEMGVIVKGVGQLDLFDKLFNAVKSNLALDTFSRYKIQQHNLQYL</sequence>
<dbReference type="InterPro" id="IPR016137">
    <property type="entry name" value="RGS"/>
</dbReference>
<dbReference type="GO" id="GO:0007165">
    <property type="term" value="P:signal transduction"/>
    <property type="evidence" value="ECO:0007669"/>
    <property type="project" value="InterPro"/>
</dbReference>
<dbReference type="Gene3D" id="3.30.450.20">
    <property type="entry name" value="PAS domain"/>
    <property type="match status" value="1"/>
</dbReference>
<organism evidence="7">
    <name type="scientific">Naegleria gruberi</name>
    <name type="common">Amoeba</name>
    <dbReference type="NCBI Taxonomy" id="5762"/>
    <lineage>
        <taxon>Eukaryota</taxon>
        <taxon>Discoba</taxon>
        <taxon>Heterolobosea</taxon>
        <taxon>Tetramitia</taxon>
        <taxon>Eutetramitia</taxon>
        <taxon>Vahlkampfiidae</taxon>
        <taxon>Naegleria</taxon>
    </lineage>
</organism>
<dbReference type="GO" id="GO:0016020">
    <property type="term" value="C:membrane"/>
    <property type="evidence" value="ECO:0007669"/>
    <property type="project" value="InterPro"/>
</dbReference>
<dbReference type="SUPFAM" id="SSF48097">
    <property type="entry name" value="Regulator of G-protein signaling, RGS"/>
    <property type="match status" value="1"/>
</dbReference>